<accession>A0ABR1XVC3</accession>
<feature type="compositionally biased region" description="Basic and acidic residues" evidence="1">
    <location>
        <begin position="486"/>
        <end position="495"/>
    </location>
</feature>
<proteinExistence type="predicted"/>
<feature type="compositionally biased region" description="Polar residues" evidence="1">
    <location>
        <begin position="441"/>
        <end position="459"/>
    </location>
</feature>
<feature type="compositionally biased region" description="Polar residues" evidence="1">
    <location>
        <begin position="280"/>
        <end position="289"/>
    </location>
</feature>
<reference evidence="2 3" key="1">
    <citation type="journal article" date="2022" name="G3 (Bethesda)">
        <title>Enemy or ally: a genomic approach to elucidate the lifestyle of Phyllosticta citrichinaensis.</title>
        <authorList>
            <person name="Buijs V.A."/>
            <person name="Groenewald J.Z."/>
            <person name="Haridas S."/>
            <person name="LaButti K.M."/>
            <person name="Lipzen A."/>
            <person name="Martin F.M."/>
            <person name="Barry K."/>
            <person name="Grigoriev I.V."/>
            <person name="Crous P.W."/>
            <person name="Seidl M.F."/>
        </authorList>
    </citation>
    <scope>NUCLEOTIDE SEQUENCE [LARGE SCALE GENOMIC DNA]</scope>
    <source>
        <strain evidence="2 3">CBS 129764</strain>
    </source>
</reference>
<feature type="compositionally biased region" description="Basic and acidic residues" evidence="1">
    <location>
        <begin position="515"/>
        <end position="526"/>
    </location>
</feature>
<feature type="compositionally biased region" description="Basic and acidic residues" evidence="1">
    <location>
        <begin position="228"/>
        <end position="244"/>
    </location>
</feature>
<evidence type="ECO:0000313" key="3">
    <source>
        <dbReference type="Proteomes" id="UP001456524"/>
    </source>
</evidence>
<protein>
    <recommendedName>
        <fullName evidence="4">Zn(2)-C6 fungal-type domain-containing protein</fullName>
    </recommendedName>
</protein>
<feature type="region of interest" description="Disordered" evidence="1">
    <location>
        <begin position="210"/>
        <end position="321"/>
    </location>
</feature>
<feature type="compositionally biased region" description="Polar residues" evidence="1">
    <location>
        <begin position="564"/>
        <end position="575"/>
    </location>
</feature>
<organism evidence="2 3">
    <name type="scientific">Phyllosticta citrichinensis</name>
    <dbReference type="NCBI Taxonomy" id="1130410"/>
    <lineage>
        <taxon>Eukaryota</taxon>
        <taxon>Fungi</taxon>
        <taxon>Dikarya</taxon>
        <taxon>Ascomycota</taxon>
        <taxon>Pezizomycotina</taxon>
        <taxon>Dothideomycetes</taxon>
        <taxon>Dothideomycetes incertae sedis</taxon>
        <taxon>Botryosphaeriales</taxon>
        <taxon>Phyllostictaceae</taxon>
        <taxon>Phyllosticta</taxon>
    </lineage>
</organism>
<feature type="region of interest" description="Disordered" evidence="1">
    <location>
        <begin position="513"/>
        <end position="583"/>
    </location>
</feature>
<dbReference type="EMBL" id="JBBWUH010000004">
    <property type="protein sequence ID" value="KAK8169346.1"/>
    <property type="molecule type" value="Genomic_DNA"/>
</dbReference>
<feature type="compositionally biased region" description="Low complexity" evidence="1">
    <location>
        <begin position="431"/>
        <end position="440"/>
    </location>
</feature>
<feature type="region of interest" description="Disordered" evidence="1">
    <location>
        <begin position="372"/>
        <end position="496"/>
    </location>
</feature>
<name>A0ABR1XVC3_9PEZI</name>
<feature type="compositionally biased region" description="Polar residues" evidence="1">
    <location>
        <begin position="372"/>
        <end position="393"/>
    </location>
</feature>
<feature type="compositionally biased region" description="Low complexity" evidence="1">
    <location>
        <begin position="537"/>
        <end position="554"/>
    </location>
</feature>
<dbReference type="Proteomes" id="UP001456524">
    <property type="component" value="Unassembled WGS sequence"/>
</dbReference>
<evidence type="ECO:0000313" key="2">
    <source>
        <dbReference type="EMBL" id="KAK8169346.1"/>
    </source>
</evidence>
<comment type="caution">
    <text evidence="2">The sequence shown here is derived from an EMBL/GenBank/DDBJ whole genome shotgun (WGS) entry which is preliminary data.</text>
</comment>
<keyword evidence="3" id="KW-1185">Reference proteome</keyword>
<evidence type="ECO:0008006" key="4">
    <source>
        <dbReference type="Google" id="ProtNLM"/>
    </source>
</evidence>
<gene>
    <name evidence="2" type="ORF">IWX90DRAFT_173992</name>
</gene>
<evidence type="ECO:0000256" key="1">
    <source>
        <dbReference type="SAM" id="MobiDB-lite"/>
    </source>
</evidence>
<sequence>MARPLSPPWTLNLEIMKLDGPPLSLEECQRTQTCLDFIEGLQWHSREPISPFDENLRDSQLILERYPSKIRGATLLRLETKGWTPALLAQTVLLLNNFTPSNMYHWYKCRRHLSSRLEGAAAFAQRAINAYEDECRFRRLPRRCTNCEITHQRCSLRDNPKSKGPCLTCKYHGIEDERCTQKYNLNAPTDQKPILEYPPLGFLHHEPGLRRRKRSDEAAGNSLPLGEDLSRDNRSGDIEMRDSRPTAVSEEYSAAPPEEMDDFTKKRRTSEKGEFIYTSPKLNTRTQPNIPEEAEGPLSNSRHQGTQTETAHAGPEHVHTRHTITDQVDTGRAHTEHTGYYPDDNLADSASAEQHFVDSHFRNFSSANLLNASTPGEGAGSQQPNIGLSNTVNPDGGIASGDSHILHETPFEVPRPAPRFTVINPDPPSRDSGGADAGSSTAQQPNNGSFSTGAPQNGPSVDSSADHSAVDKKITNSHDAANNEQADGRNTRADDNNGLLTWEEFVNMDPDEFEDRFGAMRDDFQRQDNGPVEIDPVDNGPVDNGPVDNVPVDNKAASDDDASINEQANDQSTSVDDSRDWFS</sequence>
<feature type="compositionally biased region" description="Polar residues" evidence="1">
    <location>
        <begin position="298"/>
        <end position="310"/>
    </location>
</feature>
<feature type="compositionally biased region" description="Basic and acidic residues" evidence="1">
    <location>
        <begin position="464"/>
        <end position="476"/>
    </location>
</feature>